<dbReference type="SMART" id="SM00756">
    <property type="entry name" value="VKc"/>
    <property type="match status" value="1"/>
</dbReference>
<dbReference type="GO" id="GO:0048038">
    <property type="term" value="F:quinone binding"/>
    <property type="evidence" value="ECO:0007669"/>
    <property type="project" value="UniProtKB-KW"/>
</dbReference>
<reference evidence="12 13" key="1">
    <citation type="journal article" date="2016" name="Nat. Commun.">
        <title>Thousands of microbial genomes shed light on interconnected biogeochemical processes in an aquifer system.</title>
        <authorList>
            <person name="Anantharaman K."/>
            <person name="Brown C.T."/>
            <person name="Hug L.A."/>
            <person name="Sharon I."/>
            <person name="Castelle C.J."/>
            <person name="Probst A.J."/>
            <person name="Thomas B.C."/>
            <person name="Singh A."/>
            <person name="Wilkins M.J."/>
            <person name="Karaoz U."/>
            <person name="Brodie E.L."/>
            <person name="Williams K.H."/>
            <person name="Hubbard S.S."/>
            <person name="Banfield J.F."/>
        </authorList>
    </citation>
    <scope>NUCLEOTIDE SEQUENCE [LARGE SCALE GENOMIC DNA]</scope>
</reference>
<proteinExistence type="inferred from homology"/>
<keyword evidence="9" id="KW-0676">Redox-active center</keyword>
<dbReference type="PANTHER" id="PTHR34573">
    <property type="entry name" value="VKC DOMAIN-CONTAINING PROTEIN"/>
    <property type="match status" value="1"/>
</dbReference>
<accession>A0A1F6V3I5</accession>
<keyword evidence="8" id="KW-1015">Disulfide bond</keyword>
<evidence type="ECO:0000259" key="11">
    <source>
        <dbReference type="SMART" id="SM00756"/>
    </source>
</evidence>
<organism evidence="12 13">
    <name type="scientific">Candidatus Nomurabacteria bacterium RIFCSPHIGHO2_01_FULL_40_20</name>
    <dbReference type="NCBI Taxonomy" id="1801738"/>
    <lineage>
        <taxon>Bacteria</taxon>
        <taxon>Candidatus Nomuraibacteriota</taxon>
    </lineage>
</organism>
<evidence type="ECO:0000256" key="9">
    <source>
        <dbReference type="ARBA" id="ARBA00023284"/>
    </source>
</evidence>
<comment type="caution">
    <text evidence="12">The sequence shown here is derived from an EMBL/GenBank/DDBJ whole genome shotgun (WGS) entry which is preliminary data.</text>
</comment>
<dbReference type="InterPro" id="IPR012932">
    <property type="entry name" value="VKOR"/>
</dbReference>
<comment type="subcellular location">
    <subcellularLocation>
        <location evidence="1">Membrane</location>
        <topology evidence="1">Multi-pass membrane protein</topology>
    </subcellularLocation>
</comment>
<evidence type="ECO:0000256" key="7">
    <source>
        <dbReference type="ARBA" id="ARBA00023136"/>
    </source>
</evidence>
<dbReference type="PANTHER" id="PTHR34573:SF1">
    <property type="entry name" value="VITAMIN K EPOXIDE REDUCTASE DOMAIN-CONTAINING PROTEIN"/>
    <property type="match status" value="1"/>
</dbReference>
<dbReference type="Proteomes" id="UP000178985">
    <property type="component" value="Unassembled WGS sequence"/>
</dbReference>
<dbReference type="GO" id="GO:0016491">
    <property type="term" value="F:oxidoreductase activity"/>
    <property type="evidence" value="ECO:0007669"/>
    <property type="project" value="UniProtKB-KW"/>
</dbReference>
<protein>
    <recommendedName>
        <fullName evidence="11">Vitamin K epoxide reductase domain-containing protein</fullName>
    </recommendedName>
</protein>
<evidence type="ECO:0000256" key="6">
    <source>
        <dbReference type="ARBA" id="ARBA00023002"/>
    </source>
</evidence>
<evidence type="ECO:0000256" key="5">
    <source>
        <dbReference type="ARBA" id="ARBA00022989"/>
    </source>
</evidence>
<evidence type="ECO:0000256" key="3">
    <source>
        <dbReference type="ARBA" id="ARBA00022692"/>
    </source>
</evidence>
<keyword evidence="3 10" id="KW-0812">Transmembrane</keyword>
<evidence type="ECO:0000256" key="10">
    <source>
        <dbReference type="SAM" id="Phobius"/>
    </source>
</evidence>
<dbReference type="InterPro" id="IPR044698">
    <property type="entry name" value="VKOR/LTO1"/>
</dbReference>
<feature type="transmembrane region" description="Helical" evidence="10">
    <location>
        <begin position="123"/>
        <end position="142"/>
    </location>
</feature>
<evidence type="ECO:0000256" key="4">
    <source>
        <dbReference type="ARBA" id="ARBA00022719"/>
    </source>
</evidence>
<name>A0A1F6V3I5_9BACT</name>
<feature type="transmembrane region" description="Helical" evidence="10">
    <location>
        <begin position="67"/>
        <end position="88"/>
    </location>
</feature>
<feature type="transmembrane region" description="Helical" evidence="10">
    <location>
        <begin position="7"/>
        <end position="24"/>
    </location>
</feature>
<evidence type="ECO:0000256" key="2">
    <source>
        <dbReference type="ARBA" id="ARBA00006214"/>
    </source>
</evidence>
<dbReference type="CDD" id="cd12916">
    <property type="entry name" value="VKOR_1"/>
    <property type="match status" value="1"/>
</dbReference>
<gene>
    <name evidence="12" type="ORF">A2733_02935</name>
</gene>
<comment type="similarity">
    <text evidence="2">Belongs to the VKOR family.</text>
</comment>
<evidence type="ECO:0000256" key="8">
    <source>
        <dbReference type="ARBA" id="ARBA00023157"/>
    </source>
</evidence>
<evidence type="ECO:0000313" key="12">
    <source>
        <dbReference type="EMBL" id="OGI64185.1"/>
    </source>
</evidence>
<dbReference type="Pfam" id="PF07884">
    <property type="entry name" value="VKOR"/>
    <property type="match status" value="1"/>
</dbReference>
<keyword evidence="6" id="KW-0560">Oxidoreductase</keyword>
<dbReference type="Gene3D" id="1.20.1440.130">
    <property type="entry name" value="VKOR domain"/>
    <property type="match status" value="1"/>
</dbReference>
<dbReference type="InterPro" id="IPR038354">
    <property type="entry name" value="VKOR_sf"/>
</dbReference>
<dbReference type="EMBL" id="MFTO01000005">
    <property type="protein sequence ID" value="OGI64185.1"/>
    <property type="molecule type" value="Genomic_DNA"/>
</dbReference>
<keyword evidence="5 10" id="KW-1133">Transmembrane helix</keyword>
<dbReference type="GO" id="GO:0016020">
    <property type="term" value="C:membrane"/>
    <property type="evidence" value="ECO:0007669"/>
    <property type="project" value="UniProtKB-SubCell"/>
</dbReference>
<sequence>MELPEDILARVILFVLGAFGFWVARHIYIHKRSEENPLVCMIGFDCHNVVHSDYAKFFGIHVEVLGMFYYGAIALFYFFLLFIANILPVILVDFMVLLSFTAFFFSAYLIAVQLFILKKFCSWCIVSALVSTGIFLVTIHVYNLSEIFNPSLIFQSFIL</sequence>
<keyword evidence="4" id="KW-0874">Quinone</keyword>
<dbReference type="AlphaFoldDB" id="A0A1F6V3I5"/>
<keyword evidence="7 10" id="KW-0472">Membrane</keyword>
<evidence type="ECO:0000256" key="1">
    <source>
        <dbReference type="ARBA" id="ARBA00004141"/>
    </source>
</evidence>
<feature type="domain" description="Vitamin K epoxide reductase" evidence="11">
    <location>
        <begin position="6"/>
        <end position="142"/>
    </location>
</feature>
<feature type="transmembrane region" description="Helical" evidence="10">
    <location>
        <begin position="94"/>
        <end position="116"/>
    </location>
</feature>
<evidence type="ECO:0000313" key="13">
    <source>
        <dbReference type="Proteomes" id="UP000178985"/>
    </source>
</evidence>